<evidence type="ECO:0000313" key="2">
    <source>
        <dbReference type="EMBL" id="PYE56268.1"/>
    </source>
</evidence>
<feature type="signal peptide" evidence="1">
    <location>
        <begin position="1"/>
        <end position="18"/>
    </location>
</feature>
<dbReference type="InterPro" id="IPR011990">
    <property type="entry name" value="TPR-like_helical_dom_sf"/>
</dbReference>
<name>A0A318SB29_9DEIO</name>
<comment type="caution">
    <text evidence="2">The sequence shown here is derived from an EMBL/GenBank/DDBJ whole genome shotgun (WGS) entry which is preliminary data.</text>
</comment>
<dbReference type="AlphaFoldDB" id="A0A318SB29"/>
<dbReference type="RefSeq" id="WP_110884789.1">
    <property type="nucleotide sequence ID" value="NZ_QJSX01000001.1"/>
</dbReference>
<keyword evidence="1" id="KW-0732">Signal</keyword>
<protein>
    <recommendedName>
        <fullName evidence="4">Tetratricopeptide repeat protein</fullName>
    </recommendedName>
</protein>
<dbReference type="OrthoDB" id="63565at2"/>
<evidence type="ECO:0000313" key="3">
    <source>
        <dbReference type="Proteomes" id="UP000248326"/>
    </source>
</evidence>
<evidence type="ECO:0008006" key="4">
    <source>
        <dbReference type="Google" id="ProtNLM"/>
    </source>
</evidence>
<gene>
    <name evidence="2" type="ORF">DES52_10172</name>
</gene>
<dbReference type="Proteomes" id="UP000248326">
    <property type="component" value="Unassembled WGS sequence"/>
</dbReference>
<evidence type="ECO:0000256" key="1">
    <source>
        <dbReference type="SAM" id="SignalP"/>
    </source>
</evidence>
<dbReference type="SUPFAM" id="SSF48452">
    <property type="entry name" value="TPR-like"/>
    <property type="match status" value="1"/>
</dbReference>
<proteinExistence type="predicted"/>
<dbReference type="EMBL" id="QJSX01000001">
    <property type="protein sequence ID" value="PYE56268.1"/>
    <property type="molecule type" value="Genomic_DNA"/>
</dbReference>
<dbReference type="Gene3D" id="1.25.40.10">
    <property type="entry name" value="Tetratricopeptide repeat domain"/>
    <property type="match status" value="2"/>
</dbReference>
<organism evidence="2 3">
    <name type="scientific">Deinococcus yavapaiensis KR-236</name>
    <dbReference type="NCBI Taxonomy" id="694435"/>
    <lineage>
        <taxon>Bacteria</taxon>
        <taxon>Thermotogati</taxon>
        <taxon>Deinococcota</taxon>
        <taxon>Deinococci</taxon>
        <taxon>Deinococcales</taxon>
        <taxon>Deinococcaceae</taxon>
        <taxon>Deinococcus</taxon>
    </lineage>
</organism>
<accession>A0A318SB29</accession>
<reference evidence="2 3" key="1">
    <citation type="submission" date="2018-06" db="EMBL/GenBank/DDBJ databases">
        <title>Genomic Encyclopedia of Type Strains, Phase IV (KMG-IV): sequencing the most valuable type-strain genomes for metagenomic binning, comparative biology and taxonomic classification.</title>
        <authorList>
            <person name="Goeker M."/>
        </authorList>
    </citation>
    <scope>NUCLEOTIDE SEQUENCE [LARGE SCALE GENOMIC DNA]</scope>
    <source>
        <strain evidence="2 3">DSM 18048</strain>
    </source>
</reference>
<sequence>MHKLIMTAILAVSTVGFAASLNEAQALLDQGKFREAAEMGEDLATSDSLALAAQAVTLGASISAESSRQGMFDRAVNLANKAIAADKNNANAHFELARAQGRLAQYKGIIESLGLAGSVKNELETALRLDKNLAGAYVALGLWNAELASKGLIATLPTGANANNVAPNFEKAISLEPQNPTHRFEYANALLKLANARNKNKAKAIAVLEGAVKLDAKGFWQQRDLDAAKRLLASLK</sequence>
<keyword evidence="3" id="KW-1185">Reference proteome</keyword>
<feature type="chain" id="PRO_5016234264" description="Tetratricopeptide repeat protein" evidence="1">
    <location>
        <begin position="19"/>
        <end position="236"/>
    </location>
</feature>